<comment type="caution">
    <text evidence="3">The sequence shown here is derived from an EMBL/GenBank/DDBJ whole genome shotgun (WGS) entry which is preliminary data.</text>
</comment>
<dbReference type="EMBL" id="CAJPDQ010000041">
    <property type="protein sequence ID" value="CAF9931847.1"/>
    <property type="molecule type" value="Genomic_DNA"/>
</dbReference>
<evidence type="ECO:0000256" key="2">
    <source>
        <dbReference type="SAM" id="SignalP"/>
    </source>
</evidence>
<feature type="chain" id="PRO_5034401353" evidence="2">
    <location>
        <begin position="19"/>
        <end position="317"/>
    </location>
</feature>
<dbReference type="Proteomes" id="UP000664169">
    <property type="component" value="Unassembled WGS sequence"/>
</dbReference>
<feature type="region of interest" description="Disordered" evidence="1">
    <location>
        <begin position="37"/>
        <end position="94"/>
    </location>
</feature>
<evidence type="ECO:0000313" key="3">
    <source>
        <dbReference type="EMBL" id="CAF9931847.1"/>
    </source>
</evidence>
<feature type="region of interest" description="Disordered" evidence="1">
    <location>
        <begin position="115"/>
        <end position="134"/>
    </location>
</feature>
<feature type="compositionally biased region" description="Basic and acidic residues" evidence="1">
    <location>
        <begin position="82"/>
        <end position="91"/>
    </location>
</feature>
<feature type="compositionally biased region" description="Polar residues" evidence="1">
    <location>
        <begin position="61"/>
        <end position="77"/>
    </location>
</feature>
<reference evidence="3" key="1">
    <citation type="submission" date="2021-03" db="EMBL/GenBank/DDBJ databases">
        <authorList>
            <person name="Tagirdzhanova G."/>
        </authorList>
    </citation>
    <scope>NUCLEOTIDE SEQUENCE</scope>
</reference>
<gene>
    <name evidence="3" type="ORF">GOMPHAMPRED_006426</name>
</gene>
<accession>A0A8H3FZI1</accession>
<keyword evidence="2" id="KW-0732">Signal</keyword>
<proteinExistence type="predicted"/>
<dbReference type="PROSITE" id="PS51257">
    <property type="entry name" value="PROKAR_LIPOPROTEIN"/>
    <property type="match status" value="1"/>
</dbReference>
<organism evidence="3 4">
    <name type="scientific">Gomphillus americanus</name>
    <dbReference type="NCBI Taxonomy" id="1940652"/>
    <lineage>
        <taxon>Eukaryota</taxon>
        <taxon>Fungi</taxon>
        <taxon>Dikarya</taxon>
        <taxon>Ascomycota</taxon>
        <taxon>Pezizomycotina</taxon>
        <taxon>Lecanoromycetes</taxon>
        <taxon>OSLEUM clade</taxon>
        <taxon>Ostropomycetidae</taxon>
        <taxon>Ostropales</taxon>
        <taxon>Graphidaceae</taxon>
        <taxon>Gomphilloideae</taxon>
        <taxon>Gomphillus</taxon>
    </lineage>
</organism>
<evidence type="ECO:0000256" key="1">
    <source>
        <dbReference type="SAM" id="MobiDB-lite"/>
    </source>
</evidence>
<feature type="signal peptide" evidence="2">
    <location>
        <begin position="1"/>
        <end position="18"/>
    </location>
</feature>
<feature type="compositionally biased region" description="Basic and acidic residues" evidence="1">
    <location>
        <begin position="37"/>
        <end position="46"/>
    </location>
</feature>
<dbReference type="AlphaFoldDB" id="A0A8H3FZI1"/>
<name>A0A8H3FZI1_9LECA</name>
<evidence type="ECO:0000313" key="4">
    <source>
        <dbReference type="Proteomes" id="UP000664169"/>
    </source>
</evidence>
<protein>
    <submittedName>
        <fullName evidence="3">Uncharacterized protein</fullName>
    </submittedName>
</protein>
<sequence>MHRAFLIAFYCLVTLVLACSQVPARLQSYPFYGQSIERRGKGDKAGPRTQPTKPTADITMPSKSRTDTAGTSRQPSEPTLEIARKRPDSPPRKGALRGYSFSEYVYDPSAPPETLSLQGFRKPLRRPTSAPTTRPNQLIQLSLSKPLTPLRSIKIPKPLSMVSHSKQSAMILGHGPASMFVRSNGFEHFVDVSPGKTKALSIGSDDHDVAAQARSWGGSVTASSTWNIITGFFMPRGGTGYAREASLGTKMNGQSLLKSQLALLAVVTRHRLEELPRRWSIWKAMDKWASSAIEVIHGLLEGRVLRLCLQNYLDICH</sequence>
<keyword evidence="4" id="KW-1185">Reference proteome</keyword>